<evidence type="ECO:0000313" key="2">
    <source>
        <dbReference type="Proteomes" id="UP000054653"/>
    </source>
</evidence>
<sequence>MVEASHVAQQAMPSLKQHRVSVIFDPPVNTHAPVDVLMEYYFDIVRSFPERELLKIFLIWK</sequence>
<dbReference type="AlphaFoldDB" id="A0A0V1AMN3"/>
<dbReference type="Proteomes" id="UP000054653">
    <property type="component" value="Unassembled WGS sequence"/>
</dbReference>
<reference evidence="1 2" key="1">
    <citation type="submission" date="2015-01" db="EMBL/GenBank/DDBJ databases">
        <title>Evolution of Trichinella species and genotypes.</title>
        <authorList>
            <person name="Korhonen P.K."/>
            <person name="Edoardo P."/>
            <person name="Giuseppe L.R."/>
            <person name="Gasser R.B."/>
        </authorList>
    </citation>
    <scope>NUCLEOTIDE SEQUENCE [LARGE SCALE GENOMIC DNA]</scope>
    <source>
        <strain evidence="1">ISS120</strain>
    </source>
</reference>
<proteinExistence type="predicted"/>
<comment type="caution">
    <text evidence="1">The sequence shown here is derived from an EMBL/GenBank/DDBJ whole genome shotgun (WGS) entry which is preliminary data.</text>
</comment>
<protein>
    <submittedName>
        <fullName evidence="1">Uncharacterized protein</fullName>
    </submittedName>
</protein>
<dbReference type="EMBL" id="JYDI01001971">
    <property type="protein sequence ID" value="KRY26081.1"/>
    <property type="molecule type" value="Genomic_DNA"/>
</dbReference>
<evidence type="ECO:0000313" key="1">
    <source>
        <dbReference type="EMBL" id="KRY26081.1"/>
    </source>
</evidence>
<organism evidence="1 2">
    <name type="scientific">Trichinella britovi</name>
    <name type="common">Parasitic roundworm</name>
    <dbReference type="NCBI Taxonomy" id="45882"/>
    <lineage>
        <taxon>Eukaryota</taxon>
        <taxon>Metazoa</taxon>
        <taxon>Ecdysozoa</taxon>
        <taxon>Nematoda</taxon>
        <taxon>Enoplea</taxon>
        <taxon>Dorylaimia</taxon>
        <taxon>Trichinellida</taxon>
        <taxon>Trichinellidae</taxon>
        <taxon>Trichinella</taxon>
    </lineage>
</organism>
<accession>A0A0V1AMN3</accession>
<name>A0A0V1AMN3_TRIBR</name>
<gene>
    <name evidence="1" type="ORF">T03_4979</name>
</gene>
<keyword evidence="2" id="KW-1185">Reference proteome</keyword>